<gene>
    <name evidence="3" type="ORF">CLV93_103353</name>
</gene>
<dbReference type="Proteomes" id="UP000240621">
    <property type="component" value="Unassembled WGS sequence"/>
</dbReference>
<dbReference type="InterPro" id="IPR046342">
    <property type="entry name" value="CBS_dom_sf"/>
</dbReference>
<sequence>MTASELISDSIPTVSLEETGLKALNLMEVFHVNHLPVVNGAEYFGVISDQDIYNADNFEEQIEQYGINFPQPHVHRNQHVFEVVGIASQCGVTVVPVLDMDHSYMGAISQREANRKLADLVAVNEPGGIIVLELCKTDYSLSQIAQIVESNDAKILSFFVSRPSESSKELDVTLKLNKMDLSGVIQTFTRYDYNIKATYMDDSRINNLYDDRFDQFMRYLNT</sequence>
<comment type="caution">
    <text evidence="3">The sequence shown here is derived from an EMBL/GenBank/DDBJ whole genome shotgun (WGS) entry which is preliminary data.</text>
</comment>
<dbReference type="AlphaFoldDB" id="A0A2P8CG26"/>
<feature type="domain" description="CBS" evidence="2">
    <location>
        <begin position="7"/>
        <end position="62"/>
    </location>
</feature>
<evidence type="ECO:0000256" key="1">
    <source>
        <dbReference type="PROSITE-ProRule" id="PRU00703"/>
    </source>
</evidence>
<protein>
    <submittedName>
        <fullName evidence="3">CBS domain protein</fullName>
    </submittedName>
</protein>
<dbReference type="SUPFAM" id="SSF54631">
    <property type="entry name" value="CBS-domain pair"/>
    <property type="match status" value="1"/>
</dbReference>
<dbReference type="InterPro" id="IPR000644">
    <property type="entry name" value="CBS_dom"/>
</dbReference>
<dbReference type="PROSITE" id="PS51371">
    <property type="entry name" value="CBS"/>
    <property type="match status" value="1"/>
</dbReference>
<reference evidence="3 4" key="1">
    <citation type="submission" date="2018-03" db="EMBL/GenBank/DDBJ databases">
        <title>Genomic Encyclopedia of Archaeal and Bacterial Type Strains, Phase II (KMG-II): from individual species to whole genera.</title>
        <authorList>
            <person name="Goeker M."/>
        </authorList>
    </citation>
    <scope>NUCLEOTIDE SEQUENCE [LARGE SCALE GENOMIC DNA]</scope>
    <source>
        <strain evidence="3 4">DSM 27267</strain>
    </source>
</reference>
<proteinExistence type="predicted"/>
<organism evidence="3 4">
    <name type="scientific">Prolixibacter denitrificans</name>
    <dbReference type="NCBI Taxonomy" id="1541063"/>
    <lineage>
        <taxon>Bacteria</taxon>
        <taxon>Pseudomonadati</taxon>
        <taxon>Bacteroidota</taxon>
        <taxon>Bacteroidia</taxon>
        <taxon>Marinilabiliales</taxon>
        <taxon>Prolixibacteraceae</taxon>
        <taxon>Prolixibacter</taxon>
    </lineage>
</organism>
<accession>A0A2P8CG26</accession>
<name>A0A2P8CG26_9BACT</name>
<dbReference type="Pfam" id="PF00571">
    <property type="entry name" value="CBS"/>
    <property type="match status" value="1"/>
</dbReference>
<keyword evidence="1" id="KW-0129">CBS domain</keyword>
<evidence type="ECO:0000313" key="4">
    <source>
        <dbReference type="Proteomes" id="UP000240621"/>
    </source>
</evidence>
<dbReference type="EMBL" id="PYGC01000003">
    <property type="protein sequence ID" value="PSK83935.1"/>
    <property type="molecule type" value="Genomic_DNA"/>
</dbReference>
<dbReference type="Gene3D" id="3.10.580.10">
    <property type="entry name" value="CBS-domain"/>
    <property type="match status" value="1"/>
</dbReference>
<dbReference type="RefSeq" id="WP_170108899.1">
    <property type="nucleotide sequence ID" value="NZ_BLAU01000001.1"/>
</dbReference>
<evidence type="ECO:0000259" key="2">
    <source>
        <dbReference type="PROSITE" id="PS51371"/>
    </source>
</evidence>
<evidence type="ECO:0000313" key="3">
    <source>
        <dbReference type="EMBL" id="PSK83935.1"/>
    </source>
</evidence>